<keyword evidence="3" id="KW-0010">Activator</keyword>
<dbReference type="InterPro" id="IPR018062">
    <property type="entry name" value="HTH_AraC-typ_CS"/>
</dbReference>
<evidence type="ECO:0000313" key="7">
    <source>
        <dbReference type="Proteomes" id="UP000197153"/>
    </source>
</evidence>
<dbReference type="GO" id="GO:0043565">
    <property type="term" value="F:sequence-specific DNA binding"/>
    <property type="evidence" value="ECO:0007669"/>
    <property type="project" value="InterPro"/>
</dbReference>
<dbReference type="PANTHER" id="PTHR46796:SF2">
    <property type="entry name" value="TRANSCRIPTIONAL REGULATORY PROTEIN"/>
    <property type="match status" value="1"/>
</dbReference>
<dbReference type="GO" id="GO:0003700">
    <property type="term" value="F:DNA-binding transcription factor activity"/>
    <property type="evidence" value="ECO:0007669"/>
    <property type="project" value="InterPro"/>
</dbReference>
<keyword evidence="4" id="KW-0804">Transcription</keyword>
<dbReference type="Gene3D" id="1.10.10.60">
    <property type="entry name" value="Homeodomain-like"/>
    <property type="match status" value="1"/>
</dbReference>
<sequence>MPLVRKAVTFSACQAARSSRRTRAILVSNIKTGSLRLGKAPTVAGVAGAGLGRLCDPEPCEAATDATGDGITAAPAFPGIERIEARFHGEAFSPHRHDTYGLGVTLHGVQTFQYRGQRRYSQPGNVIILHPDEEHDGGAGTDEALRYRMLYLEPALLRRCLDADGQAGAALPFVDQPVLADAELRQVLLPALSSLEEGLEDLAVDDLLVRLARGLARHAGAKAKPLGLLAQRQAHRARDYLEANALAPVRSEDLESVTGLDRYALARHFRALFATSPHRFLVMRRLQHARRMITEGEPLAEVAAATGFADQSHLHRHFKKAFGMTPGRWASLVESTEAASWRRATAG</sequence>
<dbReference type="SUPFAM" id="SSF46689">
    <property type="entry name" value="Homeodomain-like"/>
    <property type="match status" value="2"/>
</dbReference>
<dbReference type="PANTHER" id="PTHR46796">
    <property type="entry name" value="HTH-TYPE TRANSCRIPTIONAL ACTIVATOR RHAS-RELATED"/>
    <property type="match status" value="1"/>
</dbReference>
<dbReference type="Pfam" id="PF12833">
    <property type="entry name" value="HTH_18"/>
    <property type="match status" value="1"/>
</dbReference>
<evidence type="ECO:0000256" key="4">
    <source>
        <dbReference type="ARBA" id="ARBA00023163"/>
    </source>
</evidence>
<proteinExistence type="predicted"/>
<dbReference type="InterPro" id="IPR018060">
    <property type="entry name" value="HTH_AraC"/>
</dbReference>
<accession>A0A248JTQ7</accession>
<dbReference type="Proteomes" id="UP000197153">
    <property type="component" value="Chromosome 1"/>
</dbReference>
<evidence type="ECO:0000256" key="2">
    <source>
        <dbReference type="ARBA" id="ARBA00023125"/>
    </source>
</evidence>
<dbReference type="SMART" id="SM00342">
    <property type="entry name" value="HTH_ARAC"/>
    <property type="match status" value="1"/>
</dbReference>
<dbReference type="AlphaFoldDB" id="A0A248JTQ7"/>
<feature type="domain" description="HTH araC/xylS-type" evidence="5">
    <location>
        <begin position="235"/>
        <end position="332"/>
    </location>
</feature>
<dbReference type="PROSITE" id="PS00041">
    <property type="entry name" value="HTH_ARAC_FAMILY_1"/>
    <property type="match status" value="1"/>
</dbReference>
<dbReference type="InterPro" id="IPR003313">
    <property type="entry name" value="AraC-bd"/>
</dbReference>
<evidence type="ECO:0000313" key="6">
    <source>
        <dbReference type="EMBL" id="ASG21906.1"/>
    </source>
</evidence>
<keyword evidence="2" id="KW-0238">DNA-binding</keyword>
<evidence type="ECO:0000256" key="1">
    <source>
        <dbReference type="ARBA" id="ARBA00023015"/>
    </source>
</evidence>
<dbReference type="KEGG" id="nao:Y958_08275"/>
<gene>
    <name evidence="6" type="ORF">Y958_08275</name>
</gene>
<dbReference type="InterPro" id="IPR050204">
    <property type="entry name" value="AraC_XylS_family_regulators"/>
</dbReference>
<dbReference type="InterPro" id="IPR009057">
    <property type="entry name" value="Homeodomain-like_sf"/>
</dbReference>
<organism evidence="6 7">
    <name type="scientific">Nitrospirillum viridazoti CBAmc</name>
    <dbReference type="NCBI Taxonomy" id="1441467"/>
    <lineage>
        <taxon>Bacteria</taxon>
        <taxon>Pseudomonadati</taxon>
        <taxon>Pseudomonadota</taxon>
        <taxon>Alphaproteobacteria</taxon>
        <taxon>Rhodospirillales</taxon>
        <taxon>Azospirillaceae</taxon>
        <taxon>Nitrospirillum</taxon>
        <taxon>Nitrospirillum viridazoti</taxon>
    </lineage>
</organism>
<dbReference type="Pfam" id="PF02311">
    <property type="entry name" value="AraC_binding"/>
    <property type="match status" value="1"/>
</dbReference>
<evidence type="ECO:0000259" key="5">
    <source>
        <dbReference type="PROSITE" id="PS01124"/>
    </source>
</evidence>
<keyword evidence="1" id="KW-0805">Transcription regulation</keyword>
<dbReference type="InterPro" id="IPR037923">
    <property type="entry name" value="HTH-like"/>
</dbReference>
<name>A0A248JTQ7_9PROT</name>
<protein>
    <submittedName>
        <fullName evidence="6">AraC family transcriptional regulator</fullName>
    </submittedName>
</protein>
<evidence type="ECO:0000256" key="3">
    <source>
        <dbReference type="ARBA" id="ARBA00023159"/>
    </source>
</evidence>
<reference evidence="6 7" key="1">
    <citation type="submission" date="2017-06" db="EMBL/GenBank/DDBJ databases">
        <title>Complete genome sequence of Nitrospirillum amazonense strain CBAmC, an endophytic nitrogen-fixing and plant growth-promoting bacterium, isolated from sugarcane.</title>
        <authorList>
            <person name="Schwab S."/>
            <person name="dos Santos Teixeira K.R."/>
            <person name="Simoes Araujo J.L."/>
            <person name="Soares Vidal M."/>
            <person name="Borges de Freitas H.R."/>
            <person name="Rivello Crivelaro A.L."/>
            <person name="Bueno de Camargo Nunes A."/>
            <person name="dos Santos C.M."/>
            <person name="Palmeira da Silva Rosa D."/>
            <person name="da Silva Padilha D."/>
            <person name="da Silva E."/>
            <person name="Araujo Terra L."/>
            <person name="Soares Mendes V."/>
            <person name="Farinelli L."/>
            <person name="Magalhaes Cruz L."/>
            <person name="Baldani J.I."/>
        </authorList>
    </citation>
    <scope>NUCLEOTIDE SEQUENCE [LARGE SCALE GENOMIC DNA]</scope>
    <source>
        <strain evidence="6 7">CBAmC</strain>
    </source>
</reference>
<dbReference type="PROSITE" id="PS01124">
    <property type="entry name" value="HTH_ARAC_FAMILY_2"/>
    <property type="match status" value="1"/>
</dbReference>
<dbReference type="SUPFAM" id="SSF51215">
    <property type="entry name" value="Regulatory protein AraC"/>
    <property type="match status" value="1"/>
</dbReference>
<keyword evidence="7" id="KW-1185">Reference proteome</keyword>
<dbReference type="EMBL" id="CP022110">
    <property type="protein sequence ID" value="ASG21906.1"/>
    <property type="molecule type" value="Genomic_DNA"/>
</dbReference>